<comment type="caution">
    <text evidence="7">The sequence shown here is derived from an EMBL/GenBank/DDBJ whole genome shotgun (WGS) entry which is preliminary data.</text>
</comment>
<dbReference type="Pfam" id="PF00069">
    <property type="entry name" value="Pkinase"/>
    <property type="match status" value="1"/>
</dbReference>
<dbReference type="RefSeq" id="WP_131892019.1">
    <property type="nucleotide sequence ID" value="NZ_SMKU01000041.1"/>
</dbReference>
<dbReference type="InterPro" id="IPR011009">
    <property type="entry name" value="Kinase-like_dom_sf"/>
</dbReference>
<dbReference type="SUPFAM" id="SSF56112">
    <property type="entry name" value="Protein kinase-like (PK-like)"/>
    <property type="match status" value="1"/>
</dbReference>
<dbReference type="Gene3D" id="3.30.200.20">
    <property type="entry name" value="Phosphorylase Kinase, domain 1"/>
    <property type="match status" value="1"/>
</dbReference>
<proteinExistence type="predicted"/>
<dbReference type="OrthoDB" id="3915799at2"/>
<reference evidence="7 8" key="1">
    <citation type="submission" date="2019-03" db="EMBL/GenBank/DDBJ databases">
        <title>Draft genome sequences of novel Actinobacteria.</title>
        <authorList>
            <person name="Sahin N."/>
            <person name="Ay H."/>
            <person name="Saygin H."/>
        </authorList>
    </citation>
    <scope>NUCLEOTIDE SEQUENCE [LARGE SCALE GENOMIC DNA]</scope>
    <source>
        <strain evidence="7 8">H3C3</strain>
    </source>
</reference>
<feature type="compositionally biased region" description="Pro residues" evidence="5">
    <location>
        <begin position="311"/>
        <end position="332"/>
    </location>
</feature>
<keyword evidence="2" id="KW-0547">Nucleotide-binding</keyword>
<evidence type="ECO:0000256" key="2">
    <source>
        <dbReference type="ARBA" id="ARBA00022741"/>
    </source>
</evidence>
<feature type="domain" description="Protein kinase" evidence="6">
    <location>
        <begin position="18"/>
        <end position="274"/>
    </location>
</feature>
<accession>A0A4V2YY77</accession>
<feature type="region of interest" description="Disordered" evidence="5">
    <location>
        <begin position="287"/>
        <end position="383"/>
    </location>
</feature>
<dbReference type="AlphaFoldDB" id="A0A4V2YY77"/>
<sequence>MPEALPLQPGDPHRLGVYEITGRLGVGEQGAVFLGKAPKARAVAVKLLHVRLSGEPVARSRFAGAFAAARKVSGFCTAAILDADVEGDRPYVVSECVDGPSLQQLVDEEGRRGDAVAERLAIGTAIALAAVHRAGALHHDLKPGNILLGRDGPRMSDFGIARALEAVNAAPAGRISEDPAYKAPEQLSGQGIGPAADVFAWAGTMLFAVTGKAPFGDDSPSEVMQRIVYDDPDLSEVPDSLREVMADALAKDPSDRPTAKKVLGRLLDESGPLAARMPASMVDEGRALASGSVPTPQSRALEAPAPVSQPGRPPQPAPPRSPMGAPPPPPSGAPHTFAPAPGNASNAEALGQSMPGPAPQQGIPLASPVPFTLPQPGAPFQHP</sequence>
<dbReference type="Proteomes" id="UP000294513">
    <property type="component" value="Unassembled WGS sequence"/>
</dbReference>
<keyword evidence="7" id="KW-0723">Serine/threonine-protein kinase</keyword>
<evidence type="ECO:0000313" key="8">
    <source>
        <dbReference type="Proteomes" id="UP000294513"/>
    </source>
</evidence>
<name>A0A4V2YY77_9ACTN</name>
<evidence type="ECO:0000256" key="5">
    <source>
        <dbReference type="SAM" id="MobiDB-lite"/>
    </source>
</evidence>
<dbReference type="PROSITE" id="PS50011">
    <property type="entry name" value="PROTEIN_KINASE_DOM"/>
    <property type="match status" value="1"/>
</dbReference>
<dbReference type="PANTHER" id="PTHR43289:SF34">
    <property type="entry name" value="SERINE_THREONINE-PROTEIN KINASE YBDM-RELATED"/>
    <property type="match status" value="1"/>
</dbReference>
<protein>
    <submittedName>
        <fullName evidence="7">Serine/threonine protein kinase</fullName>
    </submittedName>
</protein>
<keyword evidence="4" id="KW-0067">ATP-binding</keyword>
<dbReference type="PANTHER" id="PTHR43289">
    <property type="entry name" value="MITOGEN-ACTIVATED PROTEIN KINASE KINASE KINASE 20-RELATED"/>
    <property type="match status" value="1"/>
</dbReference>
<keyword evidence="8" id="KW-1185">Reference proteome</keyword>
<dbReference type="Gene3D" id="1.10.510.10">
    <property type="entry name" value="Transferase(Phosphotransferase) domain 1"/>
    <property type="match status" value="1"/>
</dbReference>
<organism evidence="7 8">
    <name type="scientific">Actinomadura rubrisoli</name>
    <dbReference type="NCBI Taxonomy" id="2530368"/>
    <lineage>
        <taxon>Bacteria</taxon>
        <taxon>Bacillati</taxon>
        <taxon>Actinomycetota</taxon>
        <taxon>Actinomycetes</taxon>
        <taxon>Streptosporangiales</taxon>
        <taxon>Thermomonosporaceae</taxon>
        <taxon>Actinomadura</taxon>
    </lineage>
</organism>
<keyword evidence="1" id="KW-0808">Transferase</keyword>
<feature type="non-terminal residue" evidence="7">
    <location>
        <position position="383"/>
    </location>
</feature>
<dbReference type="GO" id="GO:0004674">
    <property type="term" value="F:protein serine/threonine kinase activity"/>
    <property type="evidence" value="ECO:0007669"/>
    <property type="project" value="UniProtKB-KW"/>
</dbReference>
<evidence type="ECO:0000259" key="6">
    <source>
        <dbReference type="PROSITE" id="PS50011"/>
    </source>
</evidence>
<evidence type="ECO:0000256" key="3">
    <source>
        <dbReference type="ARBA" id="ARBA00022777"/>
    </source>
</evidence>
<feature type="compositionally biased region" description="Pro residues" evidence="5">
    <location>
        <begin position="371"/>
        <end position="383"/>
    </location>
</feature>
<dbReference type="GO" id="GO:0005524">
    <property type="term" value="F:ATP binding"/>
    <property type="evidence" value="ECO:0007669"/>
    <property type="project" value="UniProtKB-KW"/>
</dbReference>
<evidence type="ECO:0000256" key="1">
    <source>
        <dbReference type="ARBA" id="ARBA00022679"/>
    </source>
</evidence>
<dbReference type="SMART" id="SM00220">
    <property type="entry name" value="S_TKc"/>
    <property type="match status" value="1"/>
</dbReference>
<dbReference type="InterPro" id="IPR000719">
    <property type="entry name" value="Prot_kinase_dom"/>
</dbReference>
<dbReference type="EMBL" id="SMKU01000041">
    <property type="protein sequence ID" value="TDD92087.1"/>
    <property type="molecule type" value="Genomic_DNA"/>
</dbReference>
<evidence type="ECO:0000313" key="7">
    <source>
        <dbReference type="EMBL" id="TDD92087.1"/>
    </source>
</evidence>
<keyword evidence="3 7" id="KW-0418">Kinase</keyword>
<gene>
    <name evidence="7" type="ORF">E1298_11075</name>
</gene>
<evidence type="ECO:0000256" key="4">
    <source>
        <dbReference type="ARBA" id="ARBA00022840"/>
    </source>
</evidence>
<dbReference type="CDD" id="cd14014">
    <property type="entry name" value="STKc_PknB_like"/>
    <property type="match status" value="1"/>
</dbReference>